<dbReference type="EMBL" id="BMKG01000011">
    <property type="protein sequence ID" value="GGC05213.1"/>
    <property type="molecule type" value="Genomic_DNA"/>
</dbReference>
<reference evidence="6 7" key="3">
    <citation type="submission" date="2019-11" db="EMBL/GenBank/DDBJ databases">
        <title>Type strains purchased from KCTC, JCM and DSMZ.</title>
        <authorList>
            <person name="Lu H."/>
        </authorList>
    </citation>
    <scope>NUCLEOTIDE SEQUENCE [LARGE SCALE GENOMIC DNA]</scope>
    <source>
        <strain evidence="6 7">KCTC 52429</strain>
    </source>
</reference>
<dbReference type="OrthoDB" id="9778208at2"/>
<evidence type="ECO:0000256" key="2">
    <source>
        <dbReference type="ARBA" id="ARBA00022603"/>
    </source>
</evidence>
<gene>
    <name evidence="5" type="ORF">GCM10011572_28870</name>
    <name evidence="6" type="ORF">GM672_02985</name>
</gene>
<proteinExistence type="predicted"/>
<dbReference type="PANTHER" id="PTHR32183">
    <property type="match status" value="1"/>
</dbReference>
<dbReference type="GO" id="GO:0008757">
    <property type="term" value="F:S-adenosylmethionine-dependent methyltransferase activity"/>
    <property type="evidence" value="ECO:0007669"/>
    <property type="project" value="InterPro"/>
</dbReference>
<sequence length="207" mass="23502">MAEPTFDSRDPQQAAFWDERFTQQFMPWDRGGIPERLRRLVADHDAAADASVVAPVALIPGCGSAYELDLMCEAGWDATAIDFSPVAVERARKIVKRWPERIVEADFFTYQPPRPLTVIYERAFLCALPPPMWPQVAQRYAELLPSGGLLAGYFFLGSTLKGPPFAIDRAQLDALLAPYFTLEADEPVKDSLPVFEGRERWLEWRRR</sequence>
<keyword evidence="2 6" id="KW-0489">Methyltransferase</keyword>
<evidence type="ECO:0000313" key="8">
    <source>
        <dbReference type="Proteomes" id="UP000622638"/>
    </source>
</evidence>
<dbReference type="Proteomes" id="UP000430634">
    <property type="component" value="Unassembled WGS sequence"/>
</dbReference>
<dbReference type="Pfam" id="PF05724">
    <property type="entry name" value="TPMT"/>
    <property type="match status" value="1"/>
</dbReference>
<keyword evidence="4" id="KW-0949">S-adenosyl-L-methionine</keyword>
<dbReference type="RefSeq" id="WP_155469031.1">
    <property type="nucleotide sequence ID" value="NZ_BMKG01000011.1"/>
</dbReference>
<protein>
    <submittedName>
        <fullName evidence="6">Methyltransferase domain-containing protein</fullName>
    </submittedName>
</protein>
<evidence type="ECO:0000256" key="4">
    <source>
        <dbReference type="ARBA" id="ARBA00022691"/>
    </source>
</evidence>
<organism evidence="6 7">
    <name type="scientific">Pseudoduganella buxea</name>
    <dbReference type="NCBI Taxonomy" id="1949069"/>
    <lineage>
        <taxon>Bacteria</taxon>
        <taxon>Pseudomonadati</taxon>
        <taxon>Pseudomonadota</taxon>
        <taxon>Betaproteobacteria</taxon>
        <taxon>Burkholderiales</taxon>
        <taxon>Oxalobacteraceae</taxon>
        <taxon>Telluria group</taxon>
        <taxon>Pseudoduganella</taxon>
    </lineage>
</organism>
<dbReference type="EMBL" id="WNKZ01000004">
    <property type="protein sequence ID" value="MTV51693.1"/>
    <property type="molecule type" value="Genomic_DNA"/>
</dbReference>
<evidence type="ECO:0000256" key="1">
    <source>
        <dbReference type="ARBA" id="ARBA00022553"/>
    </source>
</evidence>
<dbReference type="SUPFAM" id="SSF53335">
    <property type="entry name" value="S-adenosyl-L-methionine-dependent methyltransferases"/>
    <property type="match status" value="1"/>
</dbReference>
<keyword evidence="1" id="KW-0597">Phosphoprotein</keyword>
<evidence type="ECO:0000313" key="5">
    <source>
        <dbReference type="EMBL" id="GGC05213.1"/>
    </source>
</evidence>
<dbReference type="Proteomes" id="UP000622638">
    <property type="component" value="Unassembled WGS sequence"/>
</dbReference>
<dbReference type="InterPro" id="IPR029063">
    <property type="entry name" value="SAM-dependent_MTases_sf"/>
</dbReference>
<evidence type="ECO:0000313" key="6">
    <source>
        <dbReference type="EMBL" id="MTV51693.1"/>
    </source>
</evidence>
<evidence type="ECO:0000256" key="3">
    <source>
        <dbReference type="ARBA" id="ARBA00022679"/>
    </source>
</evidence>
<evidence type="ECO:0000313" key="7">
    <source>
        <dbReference type="Proteomes" id="UP000430634"/>
    </source>
</evidence>
<dbReference type="InterPro" id="IPR008854">
    <property type="entry name" value="TPMT"/>
</dbReference>
<reference evidence="8" key="2">
    <citation type="journal article" date="2019" name="Int. J. Syst. Evol. Microbiol.">
        <title>The Global Catalogue of Microorganisms (GCM) 10K type strain sequencing project: providing services to taxonomists for standard genome sequencing and annotation.</title>
        <authorList>
            <consortium name="The Broad Institute Genomics Platform"/>
            <consortium name="The Broad Institute Genome Sequencing Center for Infectious Disease"/>
            <person name="Wu L."/>
            <person name="Ma J."/>
        </authorList>
    </citation>
    <scope>NUCLEOTIDE SEQUENCE [LARGE SCALE GENOMIC DNA]</scope>
    <source>
        <strain evidence="8">CGMCC 1.15931</strain>
    </source>
</reference>
<keyword evidence="8" id="KW-1185">Reference proteome</keyword>
<dbReference type="AlphaFoldDB" id="A0A6I3SRF6"/>
<dbReference type="PROSITE" id="PS51585">
    <property type="entry name" value="SAM_MT_TPMT"/>
    <property type="match status" value="1"/>
</dbReference>
<name>A0A6I3SRF6_9BURK</name>
<reference evidence="5" key="4">
    <citation type="submission" date="2024-05" db="EMBL/GenBank/DDBJ databases">
        <authorList>
            <person name="Sun Q."/>
            <person name="Zhou Y."/>
        </authorList>
    </citation>
    <scope>NUCLEOTIDE SEQUENCE</scope>
    <source>
        <strain evidence="5">CGMCC 1.15931</strain>
    </source>
</reference>
<dbReference type="Gene3D" id="3.40.50.150">
    <property type="entry name" value="Vaccinia Virus protein VP39"/>
    <property type="match status" value="1"/>
</dbReference>
<dbReference type="CDD" id="cd02440">
    <property type="entry name" value="AdoMet_MTases"/>
    <property type="match status" value="1"/>
</dbReference>
<comment type="caution">
    <text evidence="6">The sequence shown here is derived from an EMBL/GenBank/DDBJ whole genome shotgun (WGS) entry which is preliminary data.</text>
</comment>
<dbReference type="PANTHER" id="PTHR32183:SF11">
    <property type="entry name" value="THIOL METHYLTRANSFERASE 2-RELATED"/>
    <property type="match status" value="1"/>
</dbReference>
<accession>A0A6I3SRF6</accession>
<keyword evidence="3 6" id="KW-0808">Transferase</keyword>
<reference evidence="5" key="1">
    <citation type="journal article" date="2014" name="Int. J. Syst. Evol. Microbiol.">
        <title>Complete genome of a new Firmicutes species belonging to the dominant human colonic microbiota ('Ruminococcus bicirculans') reveals two chromosomes and a selective capacity to utilize plant glucans.</title>
        <authorList>
            <consortium name="NISC Comparative Sequencing Program"/>
            <person name="Wegmann U."/>
            <person name="Louis P."/>
            <person name="Goesmann A."/>
            <person name="Henrissat B."/>
            <person name="Duncan S.H."/>
            <person name="Flint H.J."/>
        </authorList>
    </citation>
    <scope>NUCLEOTIDE SEQUENCE</scope>
    <source>
        <strain evidence="5">CGMCC 1.15931</strain>
    </source>
</reference>
<dbReference type="GO" id="GO:0032259">
    <property type="term" value="P:methylation"/>
    <property type="evidence" value="ECO:0007669"/>
    <property type="project" value="UniProtKB-KW"/>
</dbReference>